<protein>
    <submittedName>
        <fullName evidence="3">Uncharacterized protein</fullName>
    </submittedName>
</protein>
<feature type="coiled-coil region" evidence="1">
    <location>
        <begin position="160"/>
        <end position="187"/>
    </location>
</feature>
<accession>A0A6C0DQP7</accession>
<evidence type="ECO:0000256" key="1">
    <source>
        <dbReference type="SAM" id="Coils"/>
    </source>
</evidence>
<name>A0A6C0DQP7_9ZZZZ</name>
<organism evidence="3">
    <name type="scientific">viral metagenome</name>
    <dbReference type="NCBI Taxonomy" id="1070528"/>
    <lineage>
        <taxon>unclassified sequences</taxon>
        <taxon>metagenomes</taxon>
        <taxon>organismal metagenomes</taxon>
    </lineage>
</organism>
<reference evidence="3" key="1">
    <citation type="journal article" date="2020" name="Nature">
        <title>Giant virus diversity and host interactions through global metagenomics.</title>
        <authorList>
            <person name="Schulz F."/>
            <person name="Roux S."/>
            <person name="Paez-Espino D."/>
            <person name="Jungbluth S."/>
            <person name="Walsh D.A."/>
            <person name="Denef V.J."/>
            <person name="McMahon K.D."/>
            <person name="Konstantinidis K.T."/>
            <person name="Eloe-Fadrosh E.A."/>
            <person name="Kyrpides N.C."/>
            <person name="Woyke T."/>
        </authorList>
    </citation>
    <scope>NUCLEOTIDE SEQUENCE</scope>
    <source>
        <strain evidence="3">GVMAG-M-3300023174-49</strain>
    </source>
</reference>
<feature type="transmembrane region" description="Helical" evidence="2">
    <location>
        <begin position="342"/>
        <end position="360"/>
    </location>
</feature>
<feature type="coiled-coil region" evidence="1">
    <location>
        <begin position="94"/>
        <end position="121"/>
    </location>
</feature>
<feature type="transmembrane region" description="Helical" evidence="2">
    <location>
        <begin position="319"/>
        <end position="336"/>
    </location>
</feature>
<keyword evidence="2" id="KW-0472">Membrane</keyword>
<keyword evidence="2" id="KW-1133">Transmembrane helix</keyword>
<evidence type="ECO:0000256" key="2">
    <source>
        <dbReference type="SAM" id="Phobius"/>
    </source>
</evidence>
<feature type="transmembrane region" description="Helical" evidence="2">
    <location>
        <begin position="294"/>
        <end position="314"/>
    </location>
</feature>
<sequence>MPNKINESFNIKNIIKPLEKRVAPTPAKPAVRNQVLNNQVPVKQVQQNTASENKPVVENKKPVALAVAGGAAAGSVAALAATENSKPTVSKQTTSNEKTEINDLNNNIIQLRKTINENNTKIEAISAMLHEANSSLQLTRKQLNDALIIVAKYNELYPKYLQLLKEYESLQKLYKKTKEELDEAKYLLKLNSETTHLTNEISQYNNYMKTLEKTTIEGFVESWTVGSDNKNVQYTLPPNTTGVNNATTTFNSIKHQNDILENQINKIKDIYSTDNQRVIYQTVNLDRLSLTNTYLFIFYYILVLTLIIGLLFFIKNVPLISKIILILLVSLYPIVIYQLEKFIYFIFMYFFSFFHGNVYFNDY</sequence>
<proteinExistence type="predicted"/>
<dbReference type="EMBL" id="MN739660">
    <property type="protein sequence ID" value="QHT18893.1"/>
    <property type="molecule type" value="Genomic_DNA"/>
</dbReference>
<keyword evidence="1" id="KW-0175">Coiled coil</keyword>
<evidence type="ECO:0000313" key="3">
    <source>
        <dbReference type="EMBL" id="QHT18893.1"/>
    </source>
</evidence>
<dbReference type="AlphaFoldDB" id="A0A6C0DQP7"/>
<keyword evidence="2" id="KW-0812">Transmembrane</keyword>